<gene>
    <name evidence="2" type="ORF">BN1708_020115</name>
</gene>
<feature type="non-terminal residue" evidence="2">
    <location>
        <position position="1"/>
    </location>
</feature>
<protein>
    <submittedName>
        <fullName evidence="2">Uncharacterized protein</fullName>
    </submittedName>
</protein>
<dbReference type="EMBL" id="CVQH01024362">
    <property type="protein sequence ID" value="CRK36814.1"/>
    <property type="molecule type" value="Genomic_DNA"/>
</dbReference>
<organism evidence="2 3">
    <name type="scientific">Verticillium longisporum</name>
    <name type="common">Verticillium dahliae var. longisporum</name>
    <dbReference type="NCBI Taxonomy" id="100787"/>
    <lineage>
        <taxon>Eukaryota</taxon>
        <taxon>Fungi</taxon>
        <taxon>Dikarya</taxon>
        <taxon>Ascomycota</taxon>
        <taxon>Pezizomycotina</taxon>
        <taxon>Sordariomycetes</taxon>
        <taxon>Hypocreomycetidae</taxon>
        <taxon>Glomerellales</taxon>
        <taxon>Plectosphaerellaceae</taxon>
        <taxon>Verticillium</taxon>
    </lineage>
</organism>
<dbReference type="AlphaFoldDB" id="A0A0G4MRK7"/>
<sequence>PQGLQSHSRADHHTCPRQRNNK</sequence>
<evidence type="ECO:0000313" key="3">
    <source>
        <dbReference type="Proteomes" id="UP000044602"/>
    </source>
</evidence>
<dbReference type="Proteomes" id="UP000044602">
    <property type="component" value="Unassembled WGS sequence"/>
</dbReference>
<evidence type="ECO:0000256" key="1">
    <source>
        <dbReference type="SAM" id="MobiDB-lite"/>
    </source>
</evidence>
<name>A0A0G4MRK7_VERLO</name>
<reference evidence="2 3" key="1">
    <citation type="submission" date="2015-05" db="EMBL/GenBank/DDBJ databases">
        <authorList>
            <person name="Wang D.B."/>
            <person name="Wang M."/>
        </authorList>
    </citation>
    <scope>NUCLEOTIDE SEQUENCE [LARGE SCALE GENOMIC DNA]</scope>
    <source>
        <strain evidence="2">VL1</strain>
    </source>
</reference>
<keyword evidence="3" id="KW-1185">Reference proteome</keyword>
<feature type="region of interest" description="Disordered" evidence="1">
    <location>
        <begin position="1"/>
        <end position="22"/>
    </location>
</feature>
<accession>A0A0G4MRK7</accession>
<proteinExistence type="predicted"/>
<evidence type="ECO:0000313" key="2">
    <source>
        <dbReference type="EMBL" id="CRK36814.1"/>
    </source>
</evidence>